<organism evidence="2 3">
    <name type="scientific">Paenibacillus sepulcri</name>
    <dbReference type="NCBI Taxonomy" id="359917"/>
    <lineage>
        <taxon>Bacteria</taxon>
        <taxon>Bacillati</taxon>
        <taxon>Bacillota</taxon>
        <taxon>Bacilli</taxon>
        <taxon>Bacillales</taxon>
        <taxon>Paenibacillaceae</taxon>
        <taxon>Paenibacillus</taxon>
    </lineage>
</organism>
<protein>
    <submittedName>
        <fullName evidence="2">Uncharacterized protein</fullName>
    </submittedName>
</protein>
<accession>A0ABS7CA91</accession>
<evidence type="ECO:0000313" key="2">
    <source>
        <dbReference type="EMBL" id="MBW7457823.1"/>
    </source>
</evidence>
<keyword evidence="1" id="KW-0732">Signal</keyword>
<dbReference type="Proteomes" id="UP001519887">
    <property type="component" value="Unassembled WGS sequence"/>
</dbReference>
<sequence>MLKKMLILLLTAGLLLAVPNAVMAAAFKLSATAKTAMDKLAASDKTSGGKITSQYNELLKVQAETS</sequence>
<comment type="caution">
    <text evidence="2">The sequence shown here is derived from an EMBL/GenBank/DDBJ whole genome shotgun (WGS) entry which is preliminary data.</text>
</comment>
<evidence type="ECO:0000256" key="1">
    <source>
        <dbReference type="SAM" id="SignalP"/>
    </source>
</evidence>
<gene>
    <name evidence="2" type="ORF">K0U00_27665</name>
</gene>
<dbReference type="EMBL" id="JAHZIK010000976">
    <property type="protein sequence ID" value="MBW7457823.1"/>
    <property type="molecule type" value="Genomic_DNA"/>
</dbReference>
<feature type="signal peptide" evidence="1">
    <location>
        <begin position="1"/>
        <end position="24"/>
    </location>
</feature>
<keyword evidence="3" id="KW-1185">Reference proteome</keyword>
<evidence type="ECO:0000313" key="3">
    <source>
        <dbReference type="Proteomes" id="UP001519887"/>
    </source>
</evidence>
<feature type="chain" id="PRO_5045285697" evidence="1">
    <location>
        <begin position="25"/>
        <end position="66"/>
    </location>
</feature>
<name>A0ABS7CA91_9BACL</name>
<reference evidence="2 3" key="1">
    <citation type="submission" date="2021-07" db="EMBL/GenBank/DDBJ databases">
        <title>Paenibacillus radiodurans sp. nov., isolated from the southeastern edge of Tengger Desert.</title>
        <authorList>
            <person name="Zhang G."/>
        </authorList>
    </citation>
    <scope>NUCLEOTIDE SEQUENCE [LARGE SCALE GENOMIC DNA]</scope>
    <source>
        <strain evidence="2 3">CCM 7311</strain>
    </source>
</reference>
<feature type="non-terminal residue" evidence="2">
    <location>
        <position position="66"/>
    </location>
</feature>
<proteinExistence type="predicted"/>